<organism evidence="2 3">
    <name type="scientific">Lactobacillus helveticus</name>
    <name type="common">Lactobacillus suntoryeus</name>
    <dbReference type="NCBI Taxonomy" id="1587"/>
    <lineage>
        <taxon>Bacteria</taxon>
        <taxon>Bacillati</taxon>
        <taxon>Bacillota</taxon>
        <taxon>Bacilli</taxon>
        <taxon>Lactobacillales</taxon>
        <taxon>Lactobacillaceae</taxon>
        <taxon>Lactobacillus</taxon>
    </lineage>
</organism>
<feature type="transmembrane region" description="Helical" evidence="1">
    <location>
        <begin position="197"/>
        <end position="215"/>
    </location>
</feature>
<sequence length="408" mass="46895">MRLKINVAFFLNFILLLSLYTYFYIIHLPRNISDPNYLGIPIAISFFSIILLLIIGDFNDKRFYFIGYIIFYFIVLLAEIVFTIIRYPSISSIDTIKYSYSYLIIISYFVFSICAQKNFKSFLKLIIYFADIAIIIIMLQAFFYNKTGIFFLNNNYFSDQMGIIDVRNFGIRLIGTYLIDFTSVISIGLLFSKQKYISSKILLINIFLTVMYELVSAQTRSMQLIVGLVFAVSIQFIDLKNKFIKIIVTILMGMLILYLGIEIYGNISGAIASKGDWSYYHRIDEINLFWKTFENSPLFGNGLIPENFLSTFYAGNALANIYYSDVGIIGLMAKNGIMGLMLYIVPLILVIKEIKYNNRNRGIMIAIFVAIFASMLNLSLFDNPRLVVLPLYFAIIDAVKKGSDNFYG</sequence>
<protein>
    <recommendedName>
        <fullName evidence="4">Polysaccharide polymerase</fullName>
    </recommendedName>
</protein>
<feature type="transmembrane region" description="Helical" evidence="1">
    <location>
        <begin position="221"/>
        <end position="239"/>
    </location>
</feature>
<evidence type="ECO:0000256" key="1">
    <source>
        <dbReference type="SAM" id="Phobius"/>
    </source>
</evidence>
<feature type="transmembrane region" description="Helical" evidence="1">
    <location>
        <begin position="37"/>
        <end position="56"/>
    </location>
</feature>
<feature type="transmembrane region" description="Helical" evidence="1">
    <location>
        <begin position="7"/>
        <end position="25"/>
    </location>
</feature>
<evidence type="ECO:0000313" key="3">
    <source>
        <dbReference type="Proteomes" id="UP000430466"/>
    </source>
</evidence>
<gene>
    <name evidence="2" type="ORF">GDZ32_06535</name>
</gene>
<dbReference type="RefSeq" id="WP_193699354.1">
    <property type="nucleotide sequence ID" value="NZ_WHOE01000038.1"/>
</dbReference>
<feature type="transmembrane region" description="Helical" evidence="1">
    <location>
        <begin position="99"/>
        <end position="115"/>
    </location>
</feature>
<proteinExistence type="predicted"/>
<evidence type="ECO:0000313" key="2">
    <source>
        <dbReference type="EMBL" id="MPW14601.1"/>
    </source>
</evidence>
<comment type="caution">
    <text evidence="2">The sequence shown here is derived from an EMBL/GenBank/DDBJ whole genome shotgun (WGS) entry which is preliminary data.</text>
</comment>
<name>A0A6A7K1Z4_LACHE</name>
<evidence type="ECO:0008006" key="4">
    <source>
        <dbReference type="Google" id="ProtNLM"/>
    </source>
</evidence>
<dbReference type="EMBL" id="WHOE01000038">
    <property type="protein sequence ID" value="MPW14601.1"/>
    <property type="molecule type" value="Genomic_DNA"/>
</dbReference>
<keyword evidence="1" id="KW-0812">Transmembrane</keyword>
<feature type="transmembrane region" description="Helical" evidence="1">
    <location>
        <begin position="328"/>
        <end position="351"/>
    </location>
</feature>
<dbReference type="AlphaFoldDB" id="A0A6A7K1Z4"/>
<accession>A0A6A7K1Z4</accession>
<reference evidence="2 3" key="1">
    <citation type="submission" date="2019-10" db="EMBL/GenBank/DDBJ databases">
        <title>Draft genome sequences of Lactobacillus strains.</title>
        <authorList>
            <person name="Cho G.-S."/>
            <person name="Fagbemigun O."/>
            <person name="Brinks E."/>
            <person name="Franz C.M.A.P."/>
        </authorList>
    </citation>
    <scope>NUCLEOTIDE SEQUENCE [LARGE SCALE GENOMIC DNA]</scope>
    <source>
        <strain evidence="2 3">313</strain>
    </source>
</reference>
<feature type="transmembrane region" description="Helical" evidence="1">
    <location>
        <begin position="363"/>
        <end position="381"/>
    </location>
</feature>
<dbReference type="Proteomes" id="UP000430466">
    <property type="component" value="Unassembled WGS sequence"/>
</dbReference>
<feature type="transmembrane region" description="Helical" evidence="1">
    <location>
        <begin position="169"/>
        <end position="190"/>
    </location>
</feature>
<feature type="transmembrane region" description="Helical" evidence="1">
    <location>
        <begin position="63"/>
        <end position="87"/>
    </location>
</feature>
<feature type="transmembrane region" description="Helical" evidence="1">
    <location>
        <begin position="246"/>
        <end position="267"/>
    </location>
</feature>
<feature type="transmembrane region" description="Helical" evidence="1">
    <location>
        <begin position="122"/>
        <end position="144"/>
    </location>
</feature>
<keyword evidence="1" id="KW-0472">Membrane</keyword>
<keyword evidence="1" id="KW-1133">Transmembrane helix</keyword>